<name>A0A3N4PQM2_9BACT</name>
<evidence type="ECO:0000256" key="1">
    <source>
        <dbReference type="SAM" id="Coils"/>
    </source>
</evidence>
<proteinExistence type="predicted"/>
<dbReference type="Proteomes" id="UP000278351">
    <property type="component" value="Unassembled WGS sequence"/>
</dbReference>
<sequence>MQSRATELEIGRADVHVNGEWWGSMIARFRFHMTGWGNGSNFVNAEIYSYSYGPSNQFVAGWHDATVAGGIGIIIWLRGATTYTYYANGPVAPLVYDNVANPLPYTEPAGTVHNYLTEILPYVNREGISNQGTAYFRSGGPNFFQGSVGVGTKPAAKFHIAGGGYTNDIAAMNQNSAARIDVANPAITLGIGYNLQDQPVIQSYNNVIGNPVNLQLNPYGGNVAIGTTQSHGHRLAVGGSILAERVKVKLQSAWPDYVFQPGYALRSLEELERFVMTHRHLPDIPSEAEMKKTGLDVEEMNAKLLKKVEEQALYIIELNKKLAALEQRVNKLDAK</sequence>
<evidence type="ECO:0000313" key="3">
    <source>
        <dbReference type="Proteomes" id="UP000278351"/>
    </source>
</evidence>
<reference evidence="2 3" key="1">
    <citation type="submission" date="2018-11" db="EMBL/GenBank/DDBJ databases">
        <title>Chitinophaga lutea sp.nov., isolate from arsenic contaminated soil.</title>
        <authorList>
            <person name="Zong Y."/>
        </authorList>
    </citation>
    <scope>NUCLEOTIDE SEQUENCE [LARGE SCALE GENOMIC DNA]</scope>
    <source>
        <strain evidence="2 3">ZY74</strain>
    </source>
</reference>
<evidence type="ECO:0000313" key="2">
    <source>
        <dbReference type="EMBL" id="RPE06020.1"/>
    </source>
</evidence>
<organism evidence="2 3">
    <name type="scientific">Chitinophaga lutea</name>
    <dbReference type="NCBI Taxonomy" id="2488634"/>
    <lineage>
        <taxon>Bacteria</taxon>
        <taxon>Pseudomonadati</taxon>
        <taxon>Bacteroidota</taxon>
        <taxon>Chitinophagia</taxon>
        <taxon>Chitinophagales</taxon>
        <taxon>Chitinophagaceae</taxon>
        <taxon>Chitinophaga</taxon>
    </lineage>
</organism>
<dbReference type="EMBL" id="RPDH01000003">
    <property type="protein sequence ID" value="RPE06020.1"/>
    <property type="molecule type" value="Genomic_DNA"/>
</dbReference>
<keyword evidence="3" id="KW-1185">Reference proteome</keyword>
<feature type="coiled-coil region" evidence="1">
    <location>
        <begin position="308"/>
        <end position="335"/>
    </location>
</feature>
<keyword evidence="1" id="KW-0175">Coiled coil</keyword>
<accession>A0A3N4PQM2</accession>
<comment type="caution">
    <text evidence="2">The sequence shown here is derived from an EMBL/GenBank/DDBJ whole genome shotgun (WGS) entry which is preliminary data.</text>
</comment>
<protein>
    <submittedName>
        <fullName evidence="2">Uncharacterized protein</fullName>
    </submittedName>
</protein>
<dbReference type="AlphaFoldDB" id="A0A3N4PQM2"/>
<gene>
    <name evidence="2" type="ORF">EGT74_27105</name>
</gene>